<proteinExistence type="predicted"/>
<evidence type="ECO:0000256" key="2">
    <source>
        <dbReference type="SAM" id="SignalP"/>
    </source>
</evidence>
<dbReference type="AlphaFoldDB" id="A0A813VDT8"/>
<evidence type="ECO:0000313" key="3">
    <source>
        <dbReference type="EMBL" id="CAF0836069.1"/>
    </source>
</evidence>
<organism evidence="3 5">
    <name type="scientific">Adineta ricciae</name>
    <name type="common">Rotifer</name>
    <dbReference type="NCBI Taxonomy" id="249248"/>
    <lineage>
        <taxon>Eukaryota</taxon>
        <taxon>Metazoa</taxon>
        <taxon>Spiralia</taxon>
        <taxon>Gnathifera</taxon>
        <taxon>Rotifera</taxon>
        <taxon>Eurotatoria</taxon>
        <taxon>Bdelloidea</taxon>
        <taxon>Adinetida</taxon>
        <taxon>Adinetidae</taxon>
        <taxon>Adineta</taxon>
    </lineage>
</organism>
<feature type="chain" id="PRO_5036223293" description="BZIP domain-containing protein" evidence="2">
    <location>
        <begin position="21"/>
        <end position="168"/>
    </location>
</feature>
<sequence>MSLICAFKQLSLILPMPADAYVLNEISMQSCIDKYVDDSISTNSDMVDEAKLDCRCKNEKSWKTNRIYHRASQKSAKIIKHGLSYMNKPFVISSTVRIGHCSKLPKSNELARKSKNKQRLLRQQLEEQVQALESKQDDLLLQVQDLSSYKYQLEVKCRENNSTYRSSF</sequence>
<gene>
    <name evidence="4" type="ORF">EDS130_LOCUS18561</name>
    <name evidence="3" type="ORF">XAT740_LOCUS4717</name>
</gene>
<reference evidence="3" key="1">
    <citation type="submission" date="2021-02" db="EMBL/GenBank/DDBJ databases">
        <authorList>
            <person name="Nowell W R."/>
        </authorList>
    </citation>
    <scope>NUCLEOTIDE SEQUENCE</scope>
</reference>
<evidence type="ECO:0000313" key="4">
    <source>
        <dbReference type="EMBL" id="CAF1073332.1"/>
    </source>
</evidence>
<dbReference type="Proteomes" id="UP000663852">
    <property type="component" value="Unassembled WGS sequence"/>
</dbReference>
<evidence type="ECO:0008006" key="6">
    <source>
        <dbReference type="Google" id="ProtNLM"/>
    </source>
</evidence>
<accession>A0A813VDT8</accession>
<name>A0A813VDT8_ADIRI</name>
<comment type="caution">
    <text evidence="3">The sequence shown here is derived from an EMBL/GenBank/DDBJ whole genome shotgun (WGS) entry which is preliminary data.</text>
</comment>
<dbReference type="CDD" id="cd14686">
    <property type="entry name" value="bZIP"/>
    <property type="match status" value="1"/>
</dbReference>
<keyword evidence="1" id="KW-0175">Coiled coil</keyword>
<protein>
    <recommendedName>
        <fullName evidence="6">BZIP domain-containing protein</fullName>
    </recommendedName>
</protein>
<dbReference type="EMBL" id="CAJNOR010000197">
    <property type="protein sequence ID" value="CAF0836069.1"/>
    <property type="molecule type" value="Genomic_DNA"/>
</dbReference>
<dbReference type="EMBL" id="CAJNOJ010000086">
    <property type="protein sequence ID" value="CAF1073332.1"/>
    <property type="molecule type" value="Genomic_DNA"/>
</dbReference>
<evidence type="ECO:0000256" key="1">
    <source>
        <dbReference type="SAM" id="Coils"/>
    </source>
</evidence>
<feature type="signal peptide" evidence="2">
    <location>
        <begin position="1"/>
        <end position="20"/>
    </location>
</feature>
<feature type="coiled-coil region" evidence="1">
    <location>
        <begin position="108"/>
        <end position="142"/>
    </location>
</feature>
<evidence type="ECO:0000313" key="5">
    <source>
        <dbReference type="Proteomes" id="UP000663828"/>
    </source>
</evidence>
<keyword evidence="2" id="KW-0732">Signal</keyword>
<dbReference type="Proteomes" id="UP000663828">
    <property type="component" value="Unassembled WGS sequence"/>
</dbReference>
<dbReference type="OrthoDB" id="10530258at2759"/>
<keyword evidence="5" id="KW-1185">Reference proteome</keyword>